<evidence type="ECO:0000313" key="3">
    <source>
        <dbReference type="Proteomes" id="UP000240505"/>
    </source>
</evidence>
<evidence type="ECO:0000256" key="1">
    <source>
        <dbReference type="SAM" id="MobiDB-lite"/>
    </source>
</evidence>
<proteinExistence type="predicted"/>
<dbReference type="InterPro" id="IPR021735">
    <property type="entry name" value="DUF3306"/>
</dbReference>
<keyword evidence="3" id="KW-1185">Reference proteome</keyword>
<accession>A0A2R4C9R1</accession>
<dbReference type="AlphaFoldDB" id="A0A2R4C9R1"/>
<name>A0A2R4C9R1_9BURK</name>
<organism evidence="2 3">
    <name type="scientific">Pseudoduganella armeniaca</name>
    <dbReference type="NCBI Taxonomy" id="2072590"/>
    <lineage>
        <taxon>Bacteria</taxon>
        <taxon>Pseudomonadati</taxon>
        <taxon>Pseudomonadota</taxon>
        <taxon>Betaproteobacteria</taxon>
        <taxon>Burkholderiales</taxon>
        <taxon>Oxalobacteraceae</taxon>
        <taxon>Telluria group</taxon>
        <taxon>Pseudoduganella</taxon>
    </lineage>
</organism>
<dbReference type="KEGG" id="masz:C9I28_12195"/>
<feature type="compositionally biased region" description="Basic and acidic residues" evidence="1">
    <location>
        <begin position="199"/>
        <end position="211"/>
    </location>
</feature>
<dbReference type="EMBL" id="CP028324">
    <property type="protein sequence ID" value="AVR96379.1"/>
    <property type="molecule type" value="Genomic_DNA"/>
</dbReference>
<dbReference type="Pfam" id="PF11748">
    <property type="entry name" value="DUF3306"/>
    <property type="match status" value="1"/>
</dbReference>
<evidence type="ECO:0000313" key="2">
    <source>
        <dbReference type="EMBL" id="AVR96379.1"/>
    </source>
</evidence>
<gene>
    <name evidence="2" type="ORF">C9I28_12195</name>
</gene>
<reference evidence="2 3" key="1">
    <citation type="submission" date="2018-03" db="EMBL/GenBank/DDBJ databases">
        <title>Massilia armeniaca sp. nov., isolated from desert soil.</title>
        <authorList>
            <person name="Huang H."/>
            <person name="Ren M."/>
        </authorList>
    </citation>
    <scope>NUCLEOTIDE SEQUENCE [LARGE SCALE GENOMIC DNA]</scope>
    <source>
        <strain evidence="2 3">ZMN-3</strain>
    </source>
</reference>
<feature type="region of interest" description="Disordered" evidence="1">
    <location>
        <begin position="151"/>
        <end position="211"/>
    </location>
</feature>
<dbReference type="OrthoDB" id="8776025at2"/>
<protein>
    <submittedName>
        <fullName evidence="2">DUF3306 domain-containing protein</fullName>
    </submittedName>
</protein>
<dbReference type="Proteomes" id="UP000240505">
    <property type="component" value="Chromosome"/>
</dbReference>
<sequence length="211" mass="22281">MAAETFFARWSRVKAKAEASAKAEPSEVAAPRPEVAALPAVAAADSAVMTPPESAPTIEQVAQLQADGDFRPFVARGVDEGVRRAAMKKLFSDPHFNVMDGLDIYIDDYSKPDPIPAAMLLALNHAKDLLDPLGTLAREHAKRGLLTAAELADAAATQEPPTELPTGLTEPAAPAETLEPEAPTANAAADDAATIDPANRQEDHEQPNQSM</sequence>
<dbReference type="RefSeq" id="WP_107141726.1">
    <property type="nucleotide sequence ID" value="NZ_CP028324.1"/>
</dbReference>
<feature type="compositionally biased region" description="Low complexity" evidence="1">
    <location>
        <begin position="151"/>
        <end position="198"/>
    </location>
</feature>